<reference evidence="1 2" key="1">
    <citation type="submission" date="2019-05" db="EMBL/GenBank/DDBJ databases">
        <title>Another draft genome of Portunus trituberculatus and its Hox gene families provides insights of decapod evolution.</title>
        <authorList>
            <person name="Jeong J.-H."/>
            <person name="Song I."/>
            <person name="Kim S."/>
            <person name="Choi T."/>
            <person name="Kim D."/>
            <person name="Ryu S."/>
            <person name="Kim W."/>
        </authorList>
    </citation>
    <scope>NUCLEOTIDE SEQUENCE [LARGE SCALE GENOMIC DNA]</scope>
    <source>
        <tissue evidence="1">Muscle</tissue>
    </source>
</reference>
<keyword evidence="2" id="KW-1185">Reference proteome</keyword>
<protein>
    <submittedName>
        <fullName evidence="1">Uncharacterized protein</fullName>
    </submittedName>
</protein>
<dbReference type="AlphaFoldDB" id="A0A5B7JDB9"/>
<name>A0A5B7JDB9_PORTR</name>
<dbReference type="EMBL" id="VSRR010090895">
    <property type="protein sequence ID" value="MPC92343.1"/>
    <property type="molecule type" value="Genomic_DNA"/>
</dbReference>
<comment type="caution">
    <text evidence="1">The sequence shown here is derived from an EMBL/GenBank/DDBJ whole genome shotgun (WGS) entry which is preliminary data.</text>
</comment>
<proteinExistence type="predicted"/>
<accession>A0A5B7JDB9</accession>
<organism evidence="1 2">
    <name type="scientific">Portunus trituberculatus</name>
    <name type="common">Swimming crab</name>
    <name type="synonym">Neptunus trituberculatus</name>
    <dbReference type="NCBI Taxonomy" id="210409"/>
    <lineage>
        <taxon>Eukaryota</taxon>
        <taxon>Metazoa</taxon>
        <taxon>Ecdysozoa</taxon>
        <taxon>Arthropoda</taxon>
        <taxon>Crustacea</taxon>
        <taxon>Multicrustacea</taxon>
        <taxon>Malacostraca</taxon>
        <taxon>Eumalacostraca</taxon>
        <taxon>Eucarida</taxon>
        <taxon>Decapoda</taxon>
        <taxon>Pleocyemata</taxon>
        <taxon>Brachyura</taxon>
        <taxon>Eubrachyura</taxon>
        <taxon>Portunoidea</taxon>
        <taxon>Portunidae</taxon>
        <taxon>Portuninae</taxon>
        <taxon>Portunus</taxon>
    </lineage>
</organism>
<dbReference type="Proteomes" id="UP000324222">
    <property type="component" value="Unassembled WGS sequence"/>
</dbReference>
<gene>
    <name evidence="1" type="ORF">E2C01_087426</name>
</gene>
<evidence type="ECO:0000313" key="2">
    <source>
        <dbReference type="Proteomes" id="UP000324222"/>
    </source>
</evidence>
<sequence>MDERGGTAREGVVNSAQITAALMSGAVVATRDWEAVIKTKKLPHANLYDARRSSKEFRTATDVHESAAASVLTNTLCYLPVKVGIAALSMLIHAAVDVQAAITPSGLVLKSLLICIRCR</sequence>
<evidence type="ECO:0000313" key="1">
    <source>
        <dbReference type="EMBL" id="MPC92343.1"/>
    </source>
</evidence>